<accession>A0ABS6ECX4</accession>
<gene>
    <name evidence="2" type="ORF">KQI86_01825</name>
</gene>
<comment type="caution">
    <text evidence="2">The sequence shown here is derived from an EMBL/GenBank/DDBJ whole genome shotgun (WGS) entry which is preliminary data.</text>
</comment>
<feature type="transmembrane region" description="Helical" evidence="1">
    <location>
        <begin position="137"/>
        <end position="162"/>
    </location>
</feature>
<dbReference type="Proteomes" id="UP000726170">
    <property type="component" value="Unassembled WGS sequence"/>
</dbReference>
<proteinExistence type="predicted"/>
<dbReference type="RefSeq" id="WP_216437450.1">
    <property type="nucleotide sequence ID" value="NZ_JAHLQF010000001.1"/>
</dbReference>
<name>A0ABS6ECX4_9CLOT</name>
<dbReference type="EMBL" id="JAHLQF010000001">
    <property type="protein sequence ID" value="MBU5483045.1"/>
    <property type="molecule type" value="Genomic_DNA"/>
</dbReference>
<keyword evidence="1" id="KW-1133">Transmembrane helix</keyword>
<keyword evidence="3" id="KW-1185">Reference proteome</keyword>
<organism evidence="2 3">
    <name type="scientific">Clostridium mobile</name>
    <dbReference type="NCBI Taxonomy" id="2841512"/>
    <lineage>
        <taxon>Bacteria</taxon>
        <taxon>Bacillati</taxon>
        <taxon>Bacillota</taxon>
        <taxon>Clostridia</taxon>
        <taxon>Eubacteriales</taxon>
        <taxon>Clostridiaceae</taxon>
        <taxon>Clostridium</taxon>
    </lineage>
</organism>
<evidence type="ECO:0000313" key="2">
    <source>
        <dbReference type="EMBL" id="MBU5483045.1"/>
    </source>
</evidence>
<reference evidence="2 3" key="1">
    <citation type="submission" date="2021-06" db="EMBL/GenBank/DDBJ databases">
        <authorList>
            <person name="Sun Q."/>
            <person name="Li D."/>
        </authorList>
    </citation>
    <scope>NUCLEOTIDE SEQUENCE [LARGE SCALE GENOMIC DNA]</scope>
    <source>
        <strain evidence="2 3">MSJ-11</strain>
    </source>
</reference>
<feature type="transmembrane region" description="Helical" evidence="1">
    <location>
        <begin position="97"/>
        <end position="117"/>
    </location>
</feature>
<keyword evidence="1" id="KW-0472">Membrane</keyword>
<evidence type="ECO:0000256" key="1">
    <source>
        <dbReference type="SAM" id="Phobius"/>
    </source>
</evidence>
<evidence type="ECO:0000313" key="3">
    <source>
        <dbReference type="Proteomes" id="UP000726170"/>
    </source>
</evidence>
<feature type="transmembrane region" description="Helical" evidence="1">
    <location>
        <begin position="55"/>
        <end position="76"/>
    </location>
</feature>
<feature type="transmembrane region" description="Helical" evidence="1">
    <location>
        <begin position="198"/>
        <end position="218"/>
    </location>
</feature>
<protein>
    <submittedName>
        <fullName evidence="2">Uncharacterized protein</fullName>
    </submittedName>
</protein>
<feature type="transmembrane region" description="Helical" evidence="1">
    <location>
        <begin position="21"/>
        <end position="43"/>
    </location>
</feature>
<keyword evidence="1" id="KW-0812">Transmembrane</keyword>
<sequence length="235" mass="27271">MKIINKNWYIRFKALMRMILADNKMVFGLVFIVLNVFLISISLISKVRPKEGNMFLSIVFSTILFISICGFTGSYIKNLFHYLILGFKRKELINNLCLIHGIICFIISLSTIIFLNAMVSNGEFFLYFNYKMKKEPIVSTLIIFITSFIILYSICIFASYIAIKPNNKLIIFIISDNAIRHLFKISMTDIIIDFLVEYIFINTFITYIITIATSYIIYKICLRNIMKRDIAGSVS</sequence>